<dbReference type="AlphaFoldDB" id="A0A9W9UW54"/>
<dbReference type="Proteomes" id="UP001147782">
    <property type="component" value="Unassembled WGS sequence"/>
</dbReference>
<name>A0A9W9UW54_9EURO</name>
<feature type="signal peptide" evidence="2">
    <location>
        <begin position="1"/>
        <end position="17"/>
    </location>
</feature>
<feature type="chain" id="PRO_5040820567" evidence="2">
    <location>
        <begin position="18"/>
        <end position="115"/>
    </location>
</feature>
<reference evidence="3" key="2">
    <citation type="journal article" date="2023" name="IMA Fungus">
        <title>Comparative genomic study of the Penicillium genus elucidates a diverse pangenome and 15 lateral gene transfer events.</title>
        <authorList>
            <person name="Petersen C."/>
            <person name="Sorensen T."/>
            <person name="Nielsen M.R."/>
            <person name="Sondergaard T.E."/>
            <person name="Sorensen J.L."/>
            <person name="Fitzpatrick D.A."/>
            <person name="Frisvad J.C."/>
            <person name="Nielsen K.L."/>
        </authorList>
    </citation>
    <scope>NUCLEOTIDE SEQUENCE</scope>
    <source>
        <strain evidence="3">IBT 29864</strain>
    </source>
</reference>
<evidence type="ECO:0000313" key="3">
    <source>
        <dbReference type="EMBL" id="KAJ5359753.1"/>
    </source>
</evidence>
<dbReference type="OrthoDB" id="5013419at2759"/>
<feature type="compositionally biased region" description="Basic and acidic residues" evidence="1">
    <location>
        <begin position="106"/>
        <end position="115"/>
    </location>
</feature>
<keyword evidence="2" id="KW-0732">Signal</keyword>
<evidence type="ECO:0000256" key="2">
    <source>
        <dbReference type="SAM" id="SignalP"/>
    </source>
</evidence>
<reference evidence="3" key="1">
    <citation type="submission" date="2022-11" db="EMBL/GenBank/DDBJ databases">
        <authorList>
            <person name="Petersen C."/>
        </authorList>
    </citation>
    <scope>NUCLEOTIDE SEQUENCE</scope>
    <source>
        <strain evidence="3">IBT 29864</strain>
    </source>
</reference>
<dbReference type="RefSeq" id="XP_056551039.1">
    <property type="nucleotide sequence ID" value="XM_056705079.1"/>
</dbReference>
<dbReference type="GeneID" id="81444258"/>
<comment type="caution">
    <text evidence="3">The sequence shown here is derived from an EMBL/GenBank/DDBJ whole genome shotgun (WGS) entry which is preliminary data.</text>
</comment>
<protein>
    <submittedName>
        <fullName evidence="3">Uncharacterized protein</fullName>
    </submittedName>
</protein>
<dbReference type="EMBL" id="JAPZBS010000009">
    <property type="protein sequence ID" value="KAJ5359753.1"/>
    <property type="molecule type" value="Genomic_DNA"/>
</dbReference>
<gene>
    <name evidence="3" type="ORF">N7496_012166</name>
</gene>
<keyword evidence="4" id="KW-1185">Reference proteome</keyword>
<sequence length="115" mass="12683">MILSLVTMGLSTPLVFRSDSDGPPINATFIQCTEGTADPICQLLRRPDPDIVTEITHPNGAIEVKRNLYTREQLQAVRKQNNVTSVEYKPGDAARNQSTEFISSLTKREPAPPTC</sequence>
<evidence type="ECO:0000256" key="1">
    <source>
        <dbReference type="SAM" id="MobiDB-lite"/>
    </source>
</evidence>
<evidence type="ECO:0000313" key="4">
    <source>
        <dbReference type="Proteomes" id="UP001147782"/>
    </source>
</evidence>
<feature type="compositionally biased region" description="Polar residues" evidence="1">
    <location>
        <begin position="95"/>
        <end position="105"/>
    </location>
</feature>
<proteinExistence type="predicted"/>
<accession>A0A9W9UW54</accession>
<feature type="region of interest" description="Disordered" evidence="1">
    <location>
        <begin position="87"/>
        <end position="115"/>
    </location>
</feature>
<organism evidence="3 4">
    <name type="scientific">Penicillium cataractarum</name>
    <dbReference type="NCBI Taxonomy" id="2100454"/>
    <lineage>
        <taxon>Eukaryota</taxon>
        <taxon>Fungi</taxon>
        <taxon>Dikarya</taxon>
        <taxon>Ascomycota</taxon>
        <taxon>Pezizomycotina</taxon>
        <taxon>Eurotiomycetes</taxon>
        <taxon>Eurotiomycetidae</taxon>
        <taxon>Eurotiales</taxon>
        <taxon>Aspergillaceae</taxon>
        <taxon>Penicillium</taxon>
    </lineage>
</organism>